<dbReference type="Gramene" id="Al_scaffold_0007_3474">
    <property type="protein sequence ID" value="Al_scaffold_0007_3474"/>
    <property type="gene ID" value="Al_scaffold_0007_3474"/>
</dbReference>
<dbReference type="InterPro" id="IPR011713">
    <property type="entry name" value="Leu-rich_rpt_3"/>
</dbReference>
<dbReference type="FunFam" id="3.40.50.300:FF:001002">
    <property type="entry name" value="Disease resistance protein (TIR-NBS-LRR class)"/>
    <property type="match status" value="1"/>
</dbReference>
<keyword evidence="5" id="KW-0611">Plant defense</keyword>
<keyword evidence="3" id="KW-0677">Repeat</keyword>
<keyword evidence="4" id="KW-0378">Hydrolase</keyword>
<reference evidence="11" key="1">
    <citation type="journal article" date="2011" name="Nat. Genet.">
        <title>The Arabidopsis lyrata genome sequence and the basis of rapid genome size change.</title>
        <authorList>
            <person name="Hu T.T."/>
            <person name="Pattyn P."/>
            <person name="Bakker E.G."/>
            <person name="Cao J."/>
            <person name="Cheng J.-F."/>
            <person name="Clark R.M."/>
            <person name="Fahlgren N."/>
            <person name="Fawcett J.A."/>
            <person name="Grimwood J."/>
            <person name="Gundlach H."/>
            <person name="Haberer G."/>
            <person name="Hollister J.D."/>
            <person name="Ossowski S."/>
            <person name="Ottilar R.P."/>
            <person name="Salamov A.A."/>
            <person name="Schneeberger K."/>
            <person name="Spannagl M."/>
            <person name="Wang X."/>
            <person name="Yang L."/>
            <person name="Nasrallah M.E."/>
            <person name="Bergelson J."/>
            <person name="Carrington J.C."/>
            <person name="Gaut B.S."/>
            <person name="Schmutz J."/>
            <person name="Mayer K.F.X."/>
            <person name="Van de Peer Y."/>
            <person name="Grigoriev I.V."/>
            <person name="Nordborg M."/>
            <person name="Weigel D."/>
            <person name="Guo Y.-L."/>
        </authorList>
    </citation>
    <scope>NUCLEOTIDE SEQUENCE [LARGE SCALE GENOMIC DNA]</scope>
    <source>
        <strain evidence="11">cv. MN47</strain>
    </source>
</reference>
<keyword evidence="11" id="KW-1185">Reference proteome</keyword>
<evidence type="ECO:0000256" key="1">
    <source>
        <dbReference type="ARBA" id="ARBA00011982"/>
    </source>
</evidence>
<evidence type="ECO:0000256" key="5">
    <source>
        <dbReference type="ARBA" id="ARBA00022821"/>
    </source>
</evidence>
<dbReference type="Gene3D" id="3.80.10.10">
    <property type="entry name" value="Ribonuclease Inhibitor"/>
    <property type="match status" value="2"/>
</dbReference>
<dbReference type="Proteomes" id="UP000008694">
    <property type="component" value="Unassembled WGS sequence"/>
</dbReference>
<evidence type="ECO:0000256" key="8">
    <source>
        <dbReference type="SAM" id="MobiDB-lite"/>
    </source>
</evidence>
<dbReference type="Gene3D" id="3.40.50.10140">
    <property type="entry name" value="Toll/interleukin-1 receptor homology (TIR) domain"/>
    <property type="match status" value="1"/>
</dbReference>
<gene>
    <name evidence="10" type="ORF">ARALYDRAFT_659419</name>
</gene>
<dbReference type="SUPFAM" id="SSF52058">
    <property type="entry name" value="L domain-like"/>
    <property type="match status" value="1"/>
</dbReference>
<dbReference type="InterPro" id="IPR042197">
    <property type="entry name" value="Apaf_helical"/>
</dbReference>
<dbReference type="SMART" id="SM00382">
    <property type="entry name" value="AAA"/>
    <property type="match status" value="1"/>
</dbReference>
<dbReference type="GO" id="GO:0006952">
    <property type="term" value="P:defense response"/>
    <property type="evidence" value="ECO:0007669"/>
    <property type="project" value="UniProtKB-KW"/>
</dbReference>
<dbReference type="eggNOG" id="ENOG502SUNR">
    <property type="taxonomic scope" value="Eukaryota"/>
</dbReference>
<dbReference type="Pfam" id="PF01582">
    <property type="entry name" value="TIR"/>
    <property type="match status" value="1"/>
</dbReference>
<dbReference type="HOGENOM" id="CLU_001561_0_1_1"/>
<dbReference type="EMBL" id="GL348719">
    <property type="protein sequence ID" value="EFH46881.1"/>
    <property type="molecule type" value="Genomic_DNA"/>
</dbReference>
<dbReference type="STRING" id="81972.D7MIS2"/>
<dbReference type="InterPro" id="IPR027417">
    <property type="entry name" value="P-loop_NTPase"/>
</dbReference>
<dbReference type="SUPFAM" id="SSF46785">
    <property type="entry name" value="Winged helix' DNA-binding domain"/>
    <property type="match status" value="1"/>
</dbReference>
<dbReference type="FunFam" id="1.10.8.430:FF:000002">
    <property type="entry name" value="Disease resistance protein (TIR-NBS-LRR class)"/>
    <property type="match status" value="1"/>
</dbReference>
<organism evidence="11">
    <name type="scientific">Arabidopsis lyrata subsp. lyrata</name>
    <name type="common">Lyre-leaved rock-cress</name>
    <dbReference type="NCBI Taxonomy" id="81972"/>
    <lineage>
        <taxon>Eukaryota</taxon>
        <taxon>Viridiplantae</taxon>
        <taxon>Streptophyta</taxon>
        <taxon>Embryophyta</taxon>
        <taxon>Tracheophyta</taxon>
        <taxon>Spermatophyta</taxon>
        <taxon>Magnoliopsida</taxon>
        <taxon>eudicotyledons</taxon>
        <taxon>Gunneridae</taxon>
        <taxon>Pentapetalae</taxon>
        <taxon>rosids</taxon>
        <taxon>malvids</taxon>
        <taxon>Brassicales</taxon>
        <taxon>Brassicaceae</taxon>
        <taxon>Camelineae</taxon>
        <taxon>Arabidopsis</taxon>
    </lineage>
</organism>
<dbReference type="PANTHER" id="PTHR11017:SF291">
    <property type="entry name" value="ADP-RIBOSYL CYCLASE_CYCLIC ADP-RIBOSE HYDROLASE-RELATED"/>
    <property type="match status" value="1"/>
</dbReference>
<dbReference type="FunFam" id="3.40.50.10140:FF:000007">
    <property type="entry name" value="Disease resistance protein (TIR-NBS-LRR class)"/>
    <property type="match status" value="1"/>
</dbReference>
<dbReference type="SUPFAM" id="SSF52540">
    <property type="entry name" value="P-loop containing nucleoside triphosphate hydrolases"/>
    <property type="match status" value="1"/>
</dbReference>
<dbReference type="SUPFAM" id="SSF52200">
    <property type="entry name" value="Toll/Interleukin receptor TIR domain"/>
    <property type="match status" value="1"/>
</dbReference>
<dbReference type="ExpressionAtlas" id="D7MIS2">
    <property type="expression patterns" value="baseline"/>
</dbReference>
<dbReference type="Pfam" id="PF00931">
    <property type="entry name" value="NB-ARC"/>
    <property type="match status" value="1"/>
</dbReference>
<keyword evidence="2" id="KW-0433">Leucine-rich repeat</keyword>
<dbReference type="InterPro" id="IPR000157">
    <property type="entry name" value="TIR_dom"/>
</dbReference>
<feature type="region of interest" description="Disordered" evidence="8">
    <location>
        <begin position="1019"/>
        <end position="1056"/>
    </location>
</feature>
<evidence type="ECO:0000256" key="2">
    <source>
        <dbReference type="ARBA" id="ARBA00022614"/>
    </source>
</evidence>
<dbReference type="PANTHER" id="PTHR11017">
    <property type="entry name" value="LEUCINE-RICH REPEAT-CONTAINING PROTEIN"/>
    <property type="match status" value="1"/>
</dbReference>
<dbReference type="PRINTS" id="PR00364">
    <property type="entry name" value="DISEASERSIST"/>
</dbReference>
<dbReference type="InterPro" id="IPR002182">
    <property type="entry name" value="NB-ARC"/>
</dbReference>
<accession>D7MIS2</accession>
<feature type="domain" description="TIR" evidence="9">
    <location>
        <begin position="11"/>
        <end position="206"/>
    </location>
</feature>
<protein>
    <recommendedName>
        <fullName evidence="1">ADP-ribosyl cyclase/cyclic ADP-ribose hydrolase</fullName>
        <ecNumber evidence="1">3.2.2.6</ecNumber>
    </recommendedName>
</protein>
<dbReference type="InterPro" id="IPR058192">
    <property type="entry name" value="WHD_ROQ1-like"/>
</dbReference>
<dbReference type="GO" id="GO:0043531">
    <property type="term" value="F:ADP binding"/>
    <property type="evidence" value="ECO:0007669"/>
    <property type="project" value="InterPro"/>
</dbReference>
<keyword evidence="6" id="KW-0520">NAD</keyword>
<dbReference type="SMART" id="SM00255">
    <property type="entry name" value="TIR"/>
    <property type="match status" value="1"/>
</dbReference>
<dbReference type="InterPro" id="IPR032675">
    <property type="entry name" value="LRR_dom_sf"/>
</dbReference>
<dbReference type="EC" id="3.2.2.6" evidence="1"/>
<evidence type="ECO:0000313" key="10">
    <source>
        <dbReference type="EMBL" id="EFH46881.1"/>
    </source>
</evidence>
<dbReference type="Gene3D" id="1.10.8.430">
    <property type="entry name" value="Helical domain of apoptotic protease-activating factors"/>
    <property type="match status" value="1"/>
</dbReference>
<evidence type="ECO:0000256" key="7">
    <source>
        <dbReference type="ARBA" id="ARBA00047304"/>
    </source>
</evidence>
<evidence type="ECO:0000256" key="6">
    <source>
        <dbReference type="ARBA" id="ARBA00023027"/>
    </source>
</evidence>
<sequence length="1127" mass="126480">MASSSSLSCIKRHQVFSSFHGPDVRRGFLSHLHNHFASKGITTFNDEKIDRGQTIGPELVQAIRESRVSVVLLSKKYASSSWCLDELLEILKCNEAQGQIVMTIFYDVDPSDVKKQRGEFGKAFEKTCEGKTEEVKQRWIEALAHVATIAGEHSLNWYVSMNFSAFMFLKKVFVNFDPPTAFCFAFARANEAEMIQKIATDVLNKLNLTPSRDFDGMVGLEAHLAKLKSMLCLESDEVKMIGIWGPAGIGKSTIARALDNQLSSSFQLKCFMGNLKGSLKSIVGVDEHDSKLWLQNQLMSKILNQENMKIHHLGAIKERLHDQRVLIILDDVDDLKILEVLAEELSWFGFGSRIIVTTEDKKILKAHGINDIYHVNFPSKEDALEILCLSAFKQSSVPDGFEEVAKKVANLCGKLPLGLCVVGKSLRGQRKHVWELQLSRIEASLDRKIEDILRIGFDRLSKKNQSLFLHIACFFNNEVADDVTTLLSDSNLDVGNGLETLADKSLVRKSTSGHIVMHHLLQQLGRQIVHEQSDEPGKRQFLFEADEICDVLSTETGTGSVIGISFDTSNIGEVSVGKGAFEGMRNLRFLRIFRRWFGGEGTLQIPEDLDYLPLLRLLHWEFYPRTSLPRRFQPERLMELHMPYSKIKKLWGGIQSLPNLKIIDLMFSRQLKEIPNLSNATNLEELTLEGCGSLVELPSSIKNLQKLKILDVGFCCMLQVIPSNINLASLKILTMNGCSRLRTFPEISSNIKVLNLGDTDIEDVPPSVAGCLSRLDRLNICSSSLKRLTHVPLFITDLILNGSDIETIPDCVIGLTRLEWLSVKRCTKLESIPGLPPSLKVLDANDCVSLKRVRFSFHTPTNVLQFSNCLKLDKESRRGIIQKSIYDYVCLPGKNIPADFTHKATGRSITIPLAPGTLSASSRFKASILILPVEYAGLRTISCSIRSKGGVTVHSYEFEYLSLSFRSKHLFIFHGDLFPQGNKCHEVDVTMSEIIFEFSFNVGNAKISECGVQIMTEEAEGSSIRELDNYETESSSSEVDSHETESSSNGYEVGDGDGDYDAEGFKFSEDENIKTSKQTGFRSWLRKFFCLEEKKMNTTEGILMESHETKPVFCTLLHHLRKVLSSR</sequence>
<proteinExistence type="predicted"/>
<dbReference type="GO" id="GO:0007165">
    <property type="term" value="P:signal transduction"/>
    <property type="evidence" value="ECO:0007669"/>
    <property type="project" value="InterPro"/>
</dbReference>
<dbReference type="InterPro" id="IPR044974">
    <property type="entry name" value="Disease_R_plants"/>
</dbReference>
<dbReference type="Pfam" id="PF23282">
    <property type="entry name" value="WHD_ROQ1"/>
    <property type="match status" value="1"/>
</dbReference>
<name>D7MIS2_ARALL</name>
<dbReference type="AlphaFoldDB" id="D7MIS2"/>
<dbReference type="Pfam" id="PF07725">
    <property type="entry name" value="LRR_3"/>
    <property type="match status" value="1"/>
</dbReference>
<dbReference type="FunFam" id="3.80.10.10:FF:000386">
    <property type="entry name" value="Disease resistance protein RPS4"/>
    <property type="match status" value="1"/>
</dbReference>
<evidence type="ECO:0000313" key="11">
    <source>
        <dbReference type="Proteomes" id="UP000008694"/>
    </source>
</evidence>
<evidence type="ECO:0000259" key="9">
    <source>
        <dbReference type="PROSITE" id="PS50104"/>
    </source>
</evidence>
<dbReference type="InterPro" id="IPR035897">
    <property type="entry name" value="Toll_tir_struct_dom_sf"/>
</dbReference>
<dbReference type="InterPro" id="IPR003593">
    <property type="entry name" value="AAA+_ATPase"/>
</dbReference>
<dbReference type="PROSITE" id="PS50104">
    <property type="entry name" value="TIR"/>
    <property type="match status" value="1"/>
</dbReference>
<evidence type="ECO:0000256" key="3">
    <source>
        <dbReference type="ARBA" id="ARBA00022737"/>
    </source>
</evidence>
<dbReference type="GO" id="GO:0061809">
    <property type="term" value="F:NAD+ nucleosidase activity, cyclic ADP-ribose generating"/>
    <property type="evidence" value="ECO:0007669"/>
    <property type="project" value="UniProtKB-EC"/>
</dbReference>
<dbReference type="Gene3D" id="3.40.50.300">
    <property type="entry name" value="P-loop containing nucleotide triphosphate hydrolases"/>
    <property type="match status" value="1"/>
</dbReference>
<evidence type="ECO:0000256" key="4">
    <source>
        <dbReference type="ARBA" id="ARBA00022801"/>
    </source>
</evidence>
<dbReference type="InterPro" id="IPR036390">
    <property type="entry name" value="WH_DNA-bd_sf"/>
</dbReference>
<comment type="catalytic activity">
    <reaction evidence="7">
        <text>NAD(+) + H2O = ADP-D-ribose + nicotinamide + H(+)</text>
        <dbReference type="Rhea" id="RHEA:16301"/>
        <dbReference type="ChEBI" id="CHEBI:15377"/>
        <dbReference type="ChEBI" id="CHEBI:15378"/>
        <dbReference type="ChEBI" id="CHEBI:17154"/>
        <dbReference type="ChEBI" id="CHEBI:57540"/>
        <dbReference type="ChEBI" id="CHEBI:57967"/>
        <dbReference type="EC" id="3.2.2.6"/>
    </reaction>
    <physiologicalReaction direction="left-to-right" evidence="7">
        <dbReference type="Rhea" id="RHEA:16302"/>
    </physiologicalReaction>
</comment>